<feature type="domain" description="Cation-transporting P-type ATPase N-terminal" evidence="11">
    <location>
        <begin position="65"/>
        <end position="117"/>
    </location>
</feature>
<keyword evidence="3" id="KW-0812">Transmembrane</keyword>
<reference evidence="12 13" key="1">
    <citation type="journal article" date="2020" name="Mol. Plant">
        <title>The Chromosome-Based Rubber Tree Genome Provides New Insights into Spurge Genome Evolution and Rubber Biosynthesis.</title>
        <authorList>
            <person name="Liu J."/>
            <person name="Shi C."/>
            <person name="Shi C.C."/>
            <person name="Li W."/>
            <person name="Zhang Q.J."/>
            <person name="Zhang Y."/>
            <person name="Li K."/>
            <person name="Lu H.F."/>
            <person name="Shi C."/>
            <person name="Zhu S.T."/>
            <person name="Xiao Z.Y."/>
            <person name="Nan H."/>
            <person name="Yue Y."/>
            <person name="Zhu X.G."/>
            <person name="Wu Y."/>
            <person name="Hong X.N."/>
            <person name="Fan G.Y."/>
            <person name="Tong Y."/>
            <person name="Zhang D."/>
            <person name="Mao C.L."/>
            <person name="Liu Y.L."/>
            <person name="Hao S.J."/>
            <person name="Liu W.Q."/>
            <person name="Lv M.Q."/>
            <person name="Zhang H.B."/>
            <person name="Liu Y."/>
            <person name="Hu-Tang G.R."/>
            <person name="Wang J.P."/>
            <person name="Wang J.H."/>
            <person name="Sun Y.H."/>
            <person name="Ni S.B."/>
            <person name="Chen W.B."/>
            <person name="Zhang X.C."/>
            <person name="Jiao Y.N."/>
            <person name="Eichler E.E."/>
            <person name="Li G.H."/>
            <person name="Liu X."/>
            <person name="Gao L.Z."/>
        </authorList>
    </citation>
    <scope>NUCLEOTIDE SEQUENCE [LARGE SCALE GENOMIC DNA]</scope>
    <source>
        <strain evidence="13">cv. GT1</strain>
        <tissue evidence="12">Leaf</tissue>
    </source>
</reference>
<gene>
    <name evidence="12" type="ORF">GH714_010281</name>
</gene>
<dbReference type="Proteomes" id="UP000467840">
    <property type="component" value="Chromosome 15"/>
</dbReference>
<protein>
    <submittedName>
        <fullName evidence="12">Uncharacterized protein</fullName>
    </submittedName>
</protein>
<evidence type="ECO:0000256" key="5">
    <source>
        <dbReference type="ARBA" id="ARBA00022840"/>
    </source>
</evidence>
<dbReference type="InterPro" id="IPR023298">
    <property type="entry name" value="ATPase_P-typ_TM_dom_sf"/>
</dbReference>
<dbReference type="Gene3D" id="2.70.150.10">
    <property type="entry name" value="Calcium-transporting ATPase, cytoplasmic transduction domain A"/>
    <property type="match status" value="1"/>
</dbReference>
<dbReference type="InterPro" id="IPR004014">
    <property type="entry name" value="ATPase_P-typ_cation-transptr_N"/>
</dbReference>
<evidence type="ECO:0000256" key="1">
    <source>
        <dbReference type="ARBA" id="ARBA00004127"/>
    </source>
</evidence>
<name>A0A6A6MHV0_HEVBR</name>
<keyword evidence="2" id="KW-0597">Phosphoprotein</keyword>
<comment type="subcellular location">
    <subcellularLocation>
        <location evidence="1">Endomembrane system</location>
        <topology evidence="1">Multi-pass membrane protein</topology>
    </subcellularLocation>
</comment>
<comment type="caution">
    <text evidence="12">The sequence shown here is derived from an EMBL/GenBank/DDBJ whole genome shotgun (WGS) entry which is preliminary data.</text>
</comment>
<evidence type="ECO:0000259" key="10">
    <source>
        <dbReference type="Pfam" id="PF00122"/>
    </source>
</evidence>
<dbReference type="SUPFAM" id="SSF81653">
    <property type="entry name" value="Calcium ATPase, transduction domain A"/>
    <property type="match status" value="1"/>
</dbReference>
<keyword evidence="8" id="KW-1133">Transmembrane helix</keyword>
<evidence type="ECO:0000313" key="12">
    <source>
        <dbReference type="EMBL" id="KAF2313310.1"/>
    </source>
</evidence>
<keyword evidence="9" id="KW-0472">Membrane</keyword>
<dbReference type="PANTHER" id="PTHR42861">
    <property type="entry name" value="CALCIUM-TRANSPORTING ATPASE"/>
    <property type="match status" value="1"/>
</dbReference>
<dbReference type="GO" id="GO:0012505">
    <property type="term" value="C:endomembrane system"/>
    <property type="evidence" value="ECO:0007669"/>
    <property type="project" value="UniProtKB-SubCell"/>
</dbReference>
<keyword evidence="6" id="KW-0460">Magnesium</keyword>
<dbReference type="SUPFAM" id="SSF81665">
    <property type="entry name" value="Calcium ATPase, transmembrane domain M"/>
    <property type="match status" value="1"/>
</dbReference>
<evidence type="ECO:0000256" key="3">
    <source>
        <dbReference type="ARBA" id="ARBA00022692"/>
    </source>
</evidence>
<dbReference type="FunFam" id="2.70.150.10:FF:000160">
    <property type="entry name" value="Sarcoplasmic/endoplasmic reticulum calcium ATPase 1"/>
    <property type="match status" value="1"/>
</dbReference>
<keyword evidence="5" id="KW-0067">ATP-binding</keyword>
<keyword evidence="13" id="KW-1185">Reference proteome</keyword>
<dbReference type="InterPro" id="IPR059000">
    <property type="entry name" value="ATPase_P-type_domA"/>
</dbReference>
<evidence type="ECO:0000256" key="4">
    <source>
        <dbReference type="ARBA" id="ARBA00022741"/>
    </source>
</evidence>
<organism evidence="12 13">
    <name type="scientific">Hevea brasiliensis</name>
    <name type="common">Para rubber tree</name>
    <name type="synonym">Siphonia brasiliensis</name>
    <dbReference type="NCBI Taxonomy" id="3981"/>
    <lineage>
        <taxon>Eukaryota</taxon>
        <taxon>Viridiplantae</taxon>
        <taxon>Streptophyta</taxon>
        <taxon>Embryophyta</taxon>
        <taxon>Tracheophyta</taxon>
        <taxon>Spermatophyta</taxon>
        <taxon>Magnoliopsida</taxon>
        <taxon>eudicotyledons</taxon>
        <taxon>Gunneridae</taxon>
        <taxon>Pentapetalae</taxon>
        <taxon>rosids</taxon>
        <taxon>fabids</taxon>
        <taxon>Malpighiales</taxon>
        <taxon>Euphorbiaceae</taxon>
        <taxon>Crotonoideae</taxon>
        <taxon>Micrandreae</taxon>
        <taxon>Hevea</taxon>
    </lineage>
</organism>
<dbReference type="AlphaFoldDB" id="A0A6A6MHV0"/>
<evidence type="ECO:0000313" key="13">
    <source>
        <dbReference type="Proteomes" id="UP000467840"/>
    </source>
</evidence>
<evidence type="ECO:0000256" key="2">
    <source>
        <dbReference type="ARBA" id="ARBA00022553"/>
    </source>
</evidence>
<accession>A0A6A6MHV0</accession>
<dbReference type="Pfam" id="PF00122">
    <property type="entry name" value="E1-E2_ATPase"/>
    <property type="match status" value="1"/>
</dbReference>
<dbReference type="EMBL" id="JAAGAX010000005">
    <property type="protein sequence ID" value="KAF2313310.1"/>
    <property type="molecule type" value="Genomic_DNA"/>
</dbReference>
<feature type="domain" description="P-type ATPase A" evidence="10">
    <location>
        <begin position="119"/>
        <end position="183"/>
    </location>
</feature>
<proteinExistence type="predicted"/>
<dbReference type="Pfam" id="PF00690">
    <property type="entry name" value="Cation_ATPase_N"/>
    <property type="match status" value="1"/>
</dbReference>
<keyword evidence="4" id="KW-0547">Nucleotide-binding</keyword>
<evidence type="ECO:0000256" key="7">
    <source>
        <dbReference type="ARBA" id="ARBA00022967"/>
    </source>
</evidence>
<evidence type="ECO:0000259" key="11">
    <source>
        <dbReference type="Pfam" id="PF00690"/>
    </source>
</evidence>
<evidence type="ECO:0000256" key="8">
    <source>
        <dbReference type="ARBA" id="ARBA00022989"/>
    </source>
</evidence>
<evidence type="ECO:0000256" key="9">
    <source>
        <dbReference type="ARBA" id="ARBA00023136"/>
    </source>
</evidence>
<sequence length="192" mass="21999">MMCRLHQPVELGWVYKFHTSPSQKNHGIGMIDSDMICRELHPNFCLEENLNFKTKAMEEKAFPAWSSSVEQCLKQYNVKLDKGLSSYEVEKRRETYGWNELAKEKESNAERALEALKEMQCESGKVLRDGYWVPELPARKLVPGDIVELRVGDKVPADMRVAALKTSTLRVEQSSLTGEAMPVFERPCSHIH</sequence>
<evidence type="ECO:0000256" key="6">
    <source>
        <dbReference type="ARBA" id="ARBA00022842"/>
    </source>
</evidence>
<dbReference type="InterPro" id="IPR008250">
    <property type="entry name" value="ATPase_P-typ_transduc_dom_A_sf"/>
</dbReference>
<keyword evidence="7" id="KW-1278">Translocase</keyword>
<dbReference type="GO" id="GO:0005524">
    <property type="term" value="F:ATP binding"/>
    <property type="evidence" value="ECO:0007669"/>
    <property type="project" value="UniProtKB-KW"/>
</dbReference>